<accession>A0AAV7SYV0</accession>
<feature type="region of interest" description="Disordered" evidence="1">
    <location>
        <begin position="1"/>
        <end position="29"/>
    </location>
</feature>
<feature type="compositionally biased region" description="Polar residues" evidence="1">
    <location>
        <begin position="13"/>
        <end position="24"/>
    </location>
</feature>
<name>A0AAV7SYV0_PLEWA</name>
<dbReference type="Proteomes" id="UP001066276">
    <property type="component" value="Chromosome 4_1"/>
</dbReference>
<evidence type="ECO:0000256" key="1">
    <source>
        <dbReference type="SAM" id="MobiDB-lite"/>
    </source>
</evidence>
<evidence type="ECO:0000313" key="2">
    <source>
        <dbReference type="EMBL" id="KAJ1169405.1"/>
    </source>
</evidence>
<organism evidence="2 3">
    <name type="scientific">Pleurodeles waltl</name>
    <name type="common">Iberian ribbed newt</name>
    <dbReference type="NCBI Taxonomy" id="8319"/>
    <lineage>
        <taxon>Eukaryota</taxon>
        <taxon>Metazoa</taxon>
        <taxon>Chordata</taxon>
        <taxon>Craniata</taxon>
        <taxon>Vertebrata</taxon>
        <taxon>Euteleostomi</taxon>
        <taxon>Amphibia</taxon>
        <taxon>Batrachia</taxon>
        <taxon>Caudata</taxon>
        <taxon>Salamandroidea</taxon>
        <taxon>Salamandridae</taxon>
        <taxon>Pleurodelinae</taxon>
        <taxon>Pleurodeles</taxon>
    </lineage>
</organism>
<comment type="caution">
    <text evidence="2">The sequence shown here is derived from an EMBL/GenBank/DDBJ whole genome shotgun (WGS) entry which is preliminary data.</text>
</comment>
<evidence type="ECO:0000313" key="3">
    <source>
        <dbReference type="Proteomes" id="UP001066276"/>
    </source>
</evidence>
<dbReference type="AlphaFoldDB" id="A0AAV7SYV0"/>
<reference evidence="2" key="1">
    <citation type="journal article" date="2022" name="bioRxiv">
        <title>Sequencing and chromosome-scale assembly of the giantPleurodeles waltlgenome.</title>
        <authorList>
            <person name="Brown T."/>
            <person name="Elewa A."/>
            <person name="Iarovenko S."/>
            <person name="Subramanian E."/>
            <person name="Araus A.J."/>
            <person name="Petzold A."/>
            <person name="Susuki M."/>
            <person name="Suzuki K.-i.T."/>
            <person name="Hayashi T."/>
            <person name="Toyoda A."/>
            <person name="Oliveira C."/>
            <person name="Osipova E."/>
            <person name="Leigh N.D."/>
            <person name="Simon A."/>
            <person name="Yun M.H."/>
        </authorList>
    </citation>
    <scope>NUCLEOTIDE SEQUENCE</scope>
    <source>
        <strain evidence="2">20211129_DDA</strain>
        <tissue evidence="2">Liver</tissue>
    </source>
</reference>
<sequence length="134" mass="13551">MNWVAPGAGCASSALSTPTRTQGASGRRHACPLRSRLAACLKPGSPLSRWPADRLSPSASCSRTSAPGTPGWEGRDGPAAGDPAPRVEAAPPPQTTGAHASARNVGSFCAVHGVSGLGRQPQRARGIASARPPR</sequence>
<protein>
    <submittedName>
        <fullName evidence="2">Uncharacterized protein</fullName>
    </submittedName>
</protein>
<keyword evidence="3" id="KW-1185">Reference proteome</keyword>
<feature type="region of interest" description="Disordered" evidence="1">
    <location>
        <begin position="44"/>
        <end position="134"/>
    </location>
</feature>
<gene>
    <name evidence="2" type="ORF">NDU88_001298</name>
</gene>
<proteinExistence type="predicted"/>
<feature type="compositionally biased region" description="Polar residues" evidence="1">
    <location>
        <begin position="57"/>
        <end position="67"/>
    </location>
</feature>
<dbReference type="EMBL" id="JANPWB010000007">
    <property type="protein sequence ID" value="KAJ1169405.1"/>
    <property type="molecule type" value="Genomic_DNA"/>
</dbReference>